<comment type="caution">
    <text evidence="1">The sequence shown here is derived from an EMBL/GenBank/DDBJ whole genome shotgun (WGS) entry which is preliminary data.</text>
</comment>
<protein>
    <submittedName>
        <fullName evidence="1">Uncharacterized protein</fullName>
    </submittedName>
</protein>
<organism evidence="1 2">
    <name type="scientific">Methylobacterium terricola</name>
    <dbReference type="NCBI Taxonomy" id="2583531"/>
    <lineage>
        <taxon>Bacteria</taxon>
        <taxon>Pseudomonadati</taxon>
        <taxon>Pseudomonadota</taxon>
        <taxon>Alphaproteobacteria</taxon>
        <taxon>Hyphomicrobiales</taxon>
        <taxon>Methylobacteriaceae</taxon>
        <taxon>Methylobacterium</taxon>
    </lineage>
</organism>
<evidence type="ECO:0000313" key="1">
    <source>
        <dbReference type="EMBL" id="TNC07110.1"/>
    </source>
</evidence>
<reference evidence="1 2" key="1">
    <citation type="submission" date="2019-06" db="EMBL/GenBank/DDBJ databases">
        <title>Genome of Methylobacterium sp. 17Sr1-39.</title>
        <authorList>
            <person name="Seo T."/>
        </authorList>
    </citation>
    <scope>NUCLEOTIDE SEQUENCE [LARGE SCALE GENOMIC DNA]</scope>
    <source>
        <strain evidence="1 2">17Sr1-39</strain>
    </source>
</reference>
<proteinExistence type="predicted"/>
<accession>A0A5C4L6V5</accession>
<keyword evidence="2" id="KW-1185">Reference proteome</keyword>
<dbReference type="Proteomes" id="UP000305267">
    <property type="component" value="Unassembled WGS sequence"/>
</dbReference>
<dbReference type="RefSeq" id="WP_139040366.1">
    <property type="nucleotide sequence ID" value="NZ_VDDA01000042.1"/>
</dbReference>
<name>A0A5C4L6V5_9HYPH</name>
<dbReference type="EMBL" id="VDDA01000042">
    <property type="protein sequence ID" value="TNC07110.1"/>
    <property type="molecule type" value="Genomic_DNA"/>
</dbReference>
<gene>
    <name evidence="1" type="ORF">FF100_33610</name>
</gene>
<dbReference type="OrthoDB" id="8238256at2"/>
<sequence length="95" mass="10014">MFPPVAVREQTRIANGRTYSGAPGSVVTVPEQDGQILQANGWTSIAPSGPTSARQAGKAGIYAAHRGATFFDETLGKLIVFDGQTWRDPLNGNAV</sequence>
<dbReference type="AlphaFoldDB" id="A0A5C4L6V5"/>
<evidence type="ECO:0000313" key="2">
    <source>
        <dbReference type="Proteomes" id="UP000305267"/>
    </source>
</evidence>